<feature type="domain" description="Ig-like" evidence="8">
    <location>
        <begin position="93"/>
        <end position="188"/>
    </location>
</feature>
<dbReference type="InterPro" id="IPR050380">
    <property type="entry name" value="Immune_Resp_Modulators"/>
</dbReference>
<evidence type="ECO:0000256" key="1">
    <source>
        <dbReference type="ARBA" id="ARBA00004613"/>
    </source>
</evidence>
<keyword evidence="10" id="KW-1185">Reference proteome</keyword>
<dbReference type="Pfam" id="PF07654">
    <property type="entry name" value="C1-set"/>
    <property type="match status" value="2"/>
</dbReference>
<evidence type="ECO:0000256" key="2">
    <source>
        <dbReference type="ARBA" id="ARBA00022525"/>
    </source>
</evidence>
<evidence type="ECO:0000313" key="10">
    <source>
        <dbReference type="Proteomes" id="UP000288216"/>
    </source>
</evidence>
<reference evidence="9 10" key="1">
    <citation type="journal article" date="2018" name="Nat. Ecol. Evol.">
        <title>Shark genomes provide insights into elasmobranch evolution and the origin of vertebrates.</title>
        <authorList>
            <person name="Hara Y"/>
            <person name="Yamaguchi K"/>
            <person name="Onimaru K"/>
            <person name="Kadota M"/>
            <person name="Koyanagi M"/>
            <person name="Keeley SD"/>
            <person name="Tatsumi K"/>
            <person name="Tanaka K"/>
            <person name="Motone F"/>
            <person name="Kageyama Y"/>
            <person name="Nozu R"/>
            <person name="Adachi N"/>
            <person name="Nishimura O"/>
            <person name="Nakagawa R"/>
            <person name="Tanegashima C"/>
            <person name="Kiyatake I"/>
            <person name="Matsumoto R"/>
            <person name="Murakumo K"/>
            <person name="Nishida K"/>
            <person name="Terakita A"/>
            <person name="Kuratani S"/>
            <person name="Sato K"/>
            <person name="Hyodo S Kuraku.S."/>
        </authorList>
    </citation>
    <scope>NUCLEOTIDE SEQUENCE [LARGE SCALE GENOMIC DNA]</scope>
</reference>
<dbReference type="GO" id="GO:0005576">
    <property type="term" value="C:extracellular region"/>
    <property type="evidence" value="ECO:0007669"/>
    <property type="project" value="UniProtKB-SubCell"/>
</dbReference>
<keyword evidence="6" id="KW-0325">Glycoprotein</keyword>
<keyword evidence="7" id="KW-1280">Immunoglobulin</keyword>
<dbReference type="GO" id="GO:0019814">
    <property type="term" value="C:immunoglobulin complex"/>
    <property type="evidence" value="ECO:0007669"/>
    <property type="project" value="UniProtKB-KW"/>
</dbReference>
<keyword evidence="2" id="KW-0964">Secreted</keyword>
<evidence type="ECO:0000256" key="5">
    <source>
        <dbReference type="ARBA" id="ARBA00023157"/>
    </source>
</evidence>
<dbReference type="CDD" id="cd00098">
    <property type="entry name" value="IgC1"/>
    <property type="match status" value="1"/>
</dbReference>
<dbReference type="Gene3D" id="2.60.40.10">
    <property type="entry name" value="Immunoglobulins"/>
    <property type="match status" value="2"/>
</dbReference>
<dbReference type="EMBL" id="BFAA01043110">
    <property type="protein sequence ID" value="GCB83709.1"/>
    <property type="molecule type" value="Genomic_DNA"/>
</dbReference>
<dbReference type="OrthoDB" id="9950186at2759"/>
<dbReference type="SUPFAM" id="SSF48726">
    <property type="entry name" value="Immunoglobulin"/>
    <property type="match status" value="2"/>
</dbReference>
<dbReference type="SMART" id="SM00407">
    <property type="entry name" value="IGc1"/>
    <property type="match status" value="2"/>
</dbReference>
<organism evidence="9 10">
    <name type="scientific">Scyliorhinus torazame</name>
    <name type="common">Cloudy catshark</name>
    <name type="synonym">Catulus torazame</name>
    <dbReference type="NCBI Taxonomy" id="75743"/>
    <lineage>
        <taxon>Eukaryota</taxon>
        <taxon>Metazoa</taxon>
        <taxon>Chordata</taxon>
        <taxon>Craniata</taxon>
        <taxon>Vertebrata</taxon>
        <taxon>Chondrichthyes</taxon>
        <taxon>Elasmobranchii</taxon>
        <taxon>Galeomorphii</taxon>
        <taxon>Galeoidea</taxon>
        <taxon>Carcharhiniformes</taxon>
        <taxon>Scyliorhinidae</taxon>
        <taxon>Scyliorhinus</taxon>
    </lineage>
</organism>
<dbReference type="InterPro" id="IPR007110">
    <property type="entry name" value="Ig-like_dom"/>
</dbReference>
<dbReference type="FunFam" id="2.60.40.10:FF:000283">
    <property type="entry name" value="Immunoglobulin kappa constant"/>
    <property type="match status" value="1"/>
</dbReference>
<sequence>MNANQDEISLVCLVKGFQPKSITQTWSSNNRVITTGIKKFPAVQGKDMNYTMSSVLQVPASDWNANSVYHCKAGYKSDEMVEAKIRKPKAQAPNVTLLVPSTETVYNQTTVVLGCMISGFAPDSIQVSWTKGQMNQMGVVLPSQRSSDDTFATVSYLTVPVADWKEGNDYSCGVTHKPSGFDNRISMRYREGKWCLREEKNKPSVI</sequence>
<dbReference type="PANTHER" id="PTHR23411">
    <property type="entry name" value="TAPASIN"/>
    <property type="match status" value="1"/>
</dbReference>
<evidence type="ECO:0000256" key="4">
    <source>
        <dbReference type="ARBA" id="ARBA00023130"/>
    </source>
</evidence>
<dbReference type="InterPro" id="IPR013783">
    <property type="entry name" value="Ig-like_fold"/>
</dbReference>
<evidence type="ECO:0000256" key="3">
    <source>
        <dbReference type="ARBA" id="ARBA00022859"/>
    </source>
</evidence>
<keyword evidence="4" id="KW-1064">Adaptive immunity</keyword>
<keyword evidence="5" id="KW-1015">Disulfide bond</keyword>
<gene>
    <name evidence="9" type="ORF">scyTo_0024312</name>
</gene>
<dbReference type="Proteomes" id="UP000288216">
    <property type="component" value="Unassembled WGS sequence"/>
</dbReference>
<protein>
    <recommendedName>
        <fullName evidence="8">Ig-like domain-containing protein</fullName>
    </recommendedName>
</protein>
<dbReference type="InterPro" id="IPR036179">
    <property type="entry name" value="Ig-like_dom_sf"/>
</dbReference>
<evidence type="ECO:0000313" key="9">
    <source>
        <dbReference type="EMBL" id="GCB83709.1"/>
    </source>
</evidence>
<feature type="domain" description="Ig-like" evidence="8">
    <location>
        <begin position="1"/>
        <end position="82"/>
    </location>
</feature>
<dbReference type="PROSITE" id="PS50835">
    <property type="entry name" value="IG_LIKE"/>
    <property type="match status" value="2"/>
</dbReference>
<dbReference type="AlphaFoldDB" id="A0A401QE84"/>
<evidence type="ECO:0000256" key="7">
    <source>
        <dbReference type="ARBA" id="ARBA00043265"/>
    </source>
</evidence>
<dbReference type="STRING" id="75743.A0A401QE84"/>
<accession>A0A401QE84</accession>
<dbReference type="GO" id="GO:0002250">
    <property type="term" value="P:adaptive immune response"/>
    <property type="evidence" value="ECO:0007669"/>
    <property type="project" value="UniProtKB-KW"/>
</dbReference>
<proteinExistence type="predicted"/>
<evidence type="ECO:0000256" key="6">
    <source>
        <dbReference type="ARBA" id="ARBA00023180"/>
    </source>
</evidence>
<comment type="caution">
    <text evidence="9">The sequence shown here is derived from an EMBL/GenBank/DDBJ whole genome shotgun (WGS) entry which is preliminary data.</text>
</comment>
<name>A0A401QE84_SCYTO</name>
<dbReference type="OMA" id="DEMDVEW"/>
<comment type="subcellular location">
    <subcellularLocation>
        <location evidence="1">Secreted</location>
    </subcellularLocation>
</comment>
<evidence type="ECO:0000259" key="8">
    <source>
        <dbReference type="PROSITE" id="PS50835"/>
    </source>
</evidence>
<dbReference type="InterPro" id="IPR003597">
    <property type="entry name" value="Ig_C1-set"/>
</dbReference>
<keyword evidence="3" id="KW-0391">Immunity</keyword>